<keyword evidence="5" id="KW-0571">Peptide transport</keyword>
<feature type="transmembrane region" description="Helical" evidence="9">
    <location>
        <begin position="524"/>
        <end position="543"/>
    </location>
</feature>
<comment type="similarity">
    <text evidence="2">Belongs to the oligopeptide OPT transporter family.</text>
</comment>
<evidence type="ECO:0000313" key="11">
    <source>
        <dbReference type="Proteomes" id="UP001629113"/>
    </source>
</evidence>
<keyword evidence="7 9" id="KW-1133">Transmembrane helix</keyword>
<feature type="transmembrane region" description="Helical" evidence="9">
    <location>
        <begin position="564"/>
        <end position="588"/>
    </location>
</feature>
<dbReference type="PANTHER" id="PTHR22601">
    <property type="entry name" value="ISP4 LIKE PROTEIN"/>
    <property type="match status" value="1"/>
</dbReference>
<organism evidence="10 11">
    <name type="scientific">Phlyctema vagabunda</name>
    <dbReference type="NCBI Taxonomy" id="108571"/>
    <lineage>
        <taxon>Eukaryota</taxon>
        <taxon>Fungi</taxon>
        <taxon>Dikarya</taxon>
        <taxon>Ascomycota</taxon>
        <taxon>Pezizomycotina</taxon>
        <taxon>Leotiomycetes</taxon>
        <taxon>Helotiales</taxon>
        <taxon>Dermateaceae</taxon>
        <taxon>Phlyctema</taxon>
    </lineage>
</organism>
<dbReference type="InterPro" id="IPR004648">
    <property type="entry name" value="Oligpept_transpt"/>
</dbReference>
<comment type="subcellular location">
    <subcellularLocation>
        <location evidence="1">Membrane</location>
        <topology evidence="1">Multi-pass membrane protein</topology>
    </subcellularLocation>
</comment>
<evidence type="ECO:0000256" key="3">
    <source>
        <dbReference type="ARBA" id="ARBA00022448"/>
    </source>
</evidence>
<keyword evidence="4 9" id="KW-0812">Transmembrane</keyword>
<feature type="transmembrane region" description="Helical" evidence="9">
    <location>
        <begin position="482"/>
        <end position="504"/>
    </location>
</feature>
<feature type="transmembrane region" description="Helical" evidence="9">
    <location>
        <begin position="196"/>
        <end position="217"/>
    </location>
</feature>
<keyword evidence="6" id="KW-0653">Protein transport</keyword>
<name>A0ABR4PF10_9HELO</name>
<evidence type="ECO:0000256" key="9">
    <source>
        <dbReference type="SAM" id="Phobius"/>
    </source>
</evidence>
<comment type="caution">
    <text evidence="10">The sequence shown here is derived from an EMBL/GenBank/DDBJ whole genome shotgun (WGS) entry which is preliminary data.</text>
</comment>
<protein>
    <submittedName>
        <fullName evidence="10">OPT family small oligopeptide transporter</fullName>
    </submittedName>
</protein>
<dbReference type="Pfam" id="PF03169">
    <property type="entry name" value="OPT"/>
    <property type="match status" value="1"/>
</dbReference>
<feature type="transmembrane region" description="Helical" evidence="9">
    <location>
        <begin position="635"/>
        <end position="653"/>
    </location>
</feature>
<evidence type="ECO:0000256" key="2">
    <source>
        <dbReference type="ARBA" id="ARBA00008807"/>
    </source>
</evidence>
<feature type="transmembrane region" description="Helical" evidence="9">
    <location>
        <begin position="110"/>
        <end position="130"/>
    </location>
</feature>
<evidence type="ECO:0000256" key="5">
    <source>
        <dbReference type="ARBA" id="ARBA00022856"/>
    </source>
</evidence>
<keyword evidence="11" id="KW-1185">Reference proteome</keyword>
<dbReference type="NCBIfam" id="TIGR00728">
    <property type="entry name" value="OPT_sfam"/>
    <property type="match status" value="1"/>
</dbReference>
<feature type="transmembrane region" description="Helical" evidence="9">
    <location>
        <begin position="327"/>
        <end position="350"/>
    </location>
</feature>
<accession>A0ABR4PF10</accession>
<dbReference type="InterPro" id="IPR004813">
    <property type="entry name" value="OPT"/>
</dbReference>
<proteinExistence type="inferred from homology"/>
<gene>
    <name evidence="10" type="ORF">PVAG01_06064</name>
</gene>
<keyword evidence="8 9" id="KW-0472">Membrane</keyword>
<feature type="transmembrane region" description="Helical" evidence="9">
    <location>
        <begin position="393"/>
        <end position="414"/>
    </location>
</feature>
<feature type="transmembrane region" description="Helical" evidence="9">
    <location>
        <begin position="454"/>
        <end position="470"/>
    </location>
</feature>
<dbReference type="Proteomes" id="UP001629113">
    <property type="component" value="Unassembled WGS sequence"/>
</dbReference>
<keyword evidence="3" id="KW-0813">Transport</keyword>
<feature type="transmembrane region" description="Helical" evidence="9">
    <location>
        <begin position="86"/>
        <end position="104"/>
    </location>
</feature>
<evidence type="ECO:0000256" key="8">
    <source>
        <dbReference type="ARBA" id="ARBA00023136"/>
    </source>
</evidence>
<evidence type="ECO:0000256" key="1">
    <source>
        <dbReference type="ARBA" id="ARBA00004141"/>
    </source>
</evidence>
<dbReference type="NCBIfam" id="TIGR00727">
    <property type="entry name" value="ISP4_OPT"/>
    <property type="match status" value="1"/>
</dbReference>
<feature type="transmembrane region" description="Helical" evidence="9">
    <location>
        <begin position="711"/>
        <end position="736"/>
    </location>
</feature>
<reference evidence="10 11" key="1">
    <citation type="submission" date="2024-06" db="EMBL/GenBank/DDBJ databases">
        <title>Complete genome of Phlyctema vagabunda strain 19-DSS-EL-015.</title>
        <authorList>
            <person name="Fiorenzani C."/>
        </authorList>
    </citation>
    <scope>NUCLEOTIDE SEQUENCE [LARGE SCALE GENOMIC DNA]</scope>
    <source>
        <strain evidence="10 11">19-DSS-EL-015</strain>
    </source>
</reference>
<dbReference type="EMBL" id="JBFCZG010000005">
    <property type="protein sequence ID" value="KAL3421908.1"/>
    <property type="molecule type" value="Genomic_DNA"/>
</dbReference>
<evidence type="ECO:0000256" key="4">
    <source>
        <dbReference type="ARBA" id="ARBA00022692"/>
    </source>
</evidence>
<feature type="transmembrane region" description="Helical" evidence="9">
    <location>
        <begin position="256"/>
        <end position="289"/>
    </location>
</feature>
<sequence>MKSESIIDNAVVVGQNLDDSLNDDGSITRGMATKTGELTSDEAAEVAIGTIDQEFTIESDNSPYPEVRANVSNVDDFELPVNTFRMWFLGILFTMLGSGINQFFSMRYPSVTITSLVAQLLSFPLGCFLAHSLPLRRFSIFGYWSFTLNPDTHFNIKEHAVITIMSNLSFGNSWATAIIQGQKVFYKLDTPVGYQLLLALSMQLFGLGLAGIAYKYIVEPPQMIWPATLANAALFETLHSRVNVEADGWKITRYRFFVYVFVGGAIWYWFPGFIFTALSTFAFICWAAPDNIIVNNLFGMSTGLGLMPITFDWSQIAYNGSPLVVPFWAQANVFAGWAFFFALVTPILYYTNTWSTSYLPLSGSDSYDNTGNVYNVTKVIDTHGKFIPEAYKAYSMIFMPATFALSYGLSFAVMSCLPSHVYMYHFNDIKRAFMNTNKKDIHSRLITRYKDVPIWWYGIMTVVVVALAITTQEVWHTGMPVWAVFMAFGLAAFYVIPVGTVFAVANLNSNVLTVLGEICSGYLIPGRPIVMLIFKFYAYTGLSQAMNYSSDMKLGLYMKIPRRILFAAQLTACIIGSLTQNGVLIWMLGHIKGICDEDQPNGYTCPQGRVNFTSSIIWGAIGPARLYSVGKQYSGLLHLFWIGALLPVLTFYLKKYFPKNRFLNAIHWPLFFAGTGNLPPATGVNYTTAFVVSLIFNKIIKSRYKHWWAKYNYILSASLDSGVAVSAIIIFFTVIFPGAKLDWWGNNVGSTTADGKGTPWKAIPANGTFGPSTW</sequence>
<evidence type="ECO:0000256" key="7">
    <source>
        <dbReference type="ARBA" id="ARBA00022989"/>
    </source>
</evidence>
<evidence type="ECO:0000256" key="6">
    <source>
        <dbReference type="ARBA" id="ARBA00022927"/>
    </source>
</evidence>
<evidence type="ECO:0000313" key="10">
    <source>
        <dbReference type="EMBL" id="KAL3421908.1"/>
    </source>
</evidence>